<sequence>MPDSEVFLGRQPIVDRQLELVAYELLFRSSLENRARVVDEQVATATVLRHMFVDLGLVTALAGHPGFVNVGERLLMGPLLDAVPPAQLVLELLETIAITPAVVRRCRALKRRGFKLALDDLTELSAAHRKLLPLIDYVKLELPALDANRLAQLVHELKPYHLQLLAEKVDSREVFERCRALGIDLFQGYYVERPTVLSRQRSRS</sequence>
<proteinExistence type="predicted"/>
<dbReference type="RefSeq" id="WP_289828972.1">
    <property type="nucleotide sequence ID" value="NZ_JAUEDK010000007.1"/>
</dbReference>
<dbReference type="InterPro" id="IPR001633">
    <property type="entry name" value="EAL_dom"/>
</dbReference>
<evidence type="ECO:0000259" key="1">
    <source>
        <dbReference type="PROSITE" id="PS50883"/>
    </source>
</evidence>
<evidence type="ECO:0000313" key="2">
    <source>
        <dbReference type="EMBL" id="MDN0074405.1"/>
    </source>
</evidence>
<dbReference type="PANTHER" id="PTHR33121:SF76">
    <property type="entry name" value="SIGNALING PROTEIN"/>
    <property type="match status" value="1"/>
</dbReference>
<reference evidence="2" key="1">
    <citation type="submission" date="2023-06" db="EMBL/GenBank/DDBJ databases">
        <authorList>
            <person name="Zhang S."/>
        </authorList>
    </citation>
    <scope>NUCLEOTIDE SEQUENCE</scope>
    <source>
        <strain evidence="2">SG2303</strain>
    </source>
</reference>
<comment type="caution">
    <text evidence="2">The sequence shown here is derived from an EMBL/GenBank/DDBJ whole genome shotgun (WGS) entry which is preliminary data.</text>
</comment>
<dbReference type="Gene3D" id="3.20.20.450">
    <property type="entry name" value="EAL domain"/>
    <property type="match status" value="1"/>
</dbReference>
<dbReference type="Pfam" id="PF00563">
    <property type="entry name" value="EAL"/>
    <property type="match status" value="1"/>
</dbReference>
<dbReference type="PROSITE" id="PS50883">
    <property type="entry name" value="EAL"/>
    <property type="match status" value="1"/>
</dbReference>
<feature type="domain" description="EAL" evidence="1">
    <location>
        <begin position="1"/>
        <end position="204"/>
    </location>
</feature>
<keyword evidence="3" id="KW-1185">Reference proteome</keyword>
<dbReference type="PANTHER" id="PTHR33121">
    <property type="entry name" value="CYCLIC DI-GMP PHOSPHODIESTERASE PDEF"/>
    <property type="match status" value="1"/>
</dbReference>
<dbReference type="InterPro" id="IPR050706">
    <property type="entry name" value="Cyclic-di-GMP_PDE-like"/>
</dbReference>
<dbReference type="InterPro" id="IPR035919">
    <property type="entry name" value="EAL_sf"/>
</dbReference>
<dbReference type="EMBL" id="JAUEDK010000007">
    <property type="protein sequence ID" value="MDN0074405.1"/>
    <property type="molecule type" value="Genomic_DNA"/>
</dbReference>
<protein>
    <submittedName>
        <fullName evidence="2">EAL domain-containing protein</fullName>
    </submittedName>
</protein>
<organism evidence="2 3">
    <name type="scientific">Crenobacter oryzisoli</name>
    <dbReference type="NCBI Taxonomy" id="3056844"/>
    <lineage>
        <taxon>Bacteria</taxon>
        <taxon>Pseudomonadati</taxon>
        <taxon>Pseudomonadota</taxon>
        <taxon>Betaproteobacteria</taxon>
        <taxon>Neisseriales</taxon>
        <taxon>Neisseriaceae</taxon>
        <taxon>Crenobacter</taxon>
    </lineage>
</organism>
<accession>A0ABT7XKX9</accession>
<dbReference type="Proteomes" id="UP001168540">
    <property type="component" value="Unassembled WGS sequence"/>
</dbReference>
<dbReference type="SMART" id="SM00052">
    <property type="entry name" value="EAL"/>
    <property type="match status" value="1"/>
</dbReference>
<gene>
    <name evidence="2" type="ORF">QU481_05790</name>
</gene>
<dbReference type="SUPFAM" id="SSF141868">
    <property type="entry name" value="EAL domain-like"/>
    <property type="match status" value="1"/>
</dbReference>
<name>A0ABT7XKX9_9NEIS</name>
<evidence type="ECO:0000313" key="3">
    <source>
        <dbReference type="Proteomes" id="UP001168540"/>
    </source>
</evidence>